<evidence type="ECO:0000313" key="8">
    <source>
        <dbReference type="Proteomes" id="UP001241072"/>
    </source>
</evidence>
<keyword evidence="3" id="KW-0238">DNA-binding</keyword>
<feature type="domain" description="LysR substrate-binding" evidence="6">
    <location>
        <begin position="22"/>
        <end position="101"/>
    </location>
</feature>
<proteinExistence type="inferred from homology"/>
<dbReference type="InterPro" id="IPR005119">
    <property type="entry name" value="LysR_subst-bd"/>
</dbReference>
<evidence type="ECO:0000256" key="4">
    <source>
        <dbReference type="ARBA" id="ARBA00023163"/>
    </source>
</evidence>
<dbReference type="Pfam" id="PF03466">
    <property type="entry name" value="LysR_substrate"/>
    <property type="match status" value="2"/>
</dbReference>
<evidence type="ECO:0000259" key="6">
    <source>
        <dbReference type="Pfam" id="PF03466"/>
    </source>
</evidence>
<evidence type="ECO:0000256" key="1">
    <source>
        <dbReference type="ARBA" id="ARBA00009437"/>
    </source>
</evidence>
<reference evidence="7 8" key="1">
    <citation type="submission" date="2023-07" db="EMBL/GenBank/DDBJ databases">
        <title>Protaetiibacter sp. nov WY-16 isolated from soil.</title>
        <authorList>
            <person name="Liu B."/>
            <person name="Wan Y."/>
        </authorList>
    </citation>
    <scope>NUCLEOTIDE SEQUENCE [LARGE SCALE GENOMIC DNA]</scope>
    <source>
        <strain evidence="7 8">WY-16</strain>
    </source>
</reference>
<dbReference type="CDD" id="cd08414">
    <property type="entry name" value="PBP2_LTTR_aromatics_like"/>
    <property type="match status" value="1"/>
</dbReference>
<comment type="caution">
    <text evidence="7">The sequence shown here is derived from an EMBL/GenBank/DDBJ whole genome shotgun (WGS) entry which is preliminary data.</text>
</comment>
<evidence type="ECO:0000256" key="2">
    <source>
        <dbReference type="ARBA" id="ARBA00023015"/>
    </source>
</evidence>
<dbReference type="Proteomes" id="UP001241072">
    <property type="component" value="Unassembled WGS sequence"/>
</dbReference>
<dbReference type="EMBL" id="JAUQUB010000001">
    <property type="protein sequence ID" value="MDO7881897.1"/>
    <property type="molecule type" value="Genomic_DNA"/>
</dbReference>
<keyword evidence="4" id="KW-0804">Transcription</keyword>
<evidence type="ECO:0000256" key="3">
    <source>
        <dbReference type="ARBA" id="ARBA00023125"/>
    </source>
</evidence>
<feature type="compositionally biased region" description="Basic and acidic residues" evidence="5">
    <location>
        <begin position="178"/>
        <end position="194"/>
    </location>
</feature>
<evidence type="ECO:0000313" key="7">
    <source>
        <dbReference type="EMBL" id="MDO7881897.1"/>
    </source>
</evidence>
<keyword evidence="8" id="KW-1185">Reference proteome</keyword>
<dbReference type="SUPFAM" id="SSF53850">
    <property type="entry name" value="Periplasmic binding protein-like II"/>
    <property type="match status" value="1"/>
</dbReference>
<dbReference type="RefSeq" id="WP_305002288.1">
    <property type="nucleotide sequence ID" value="NZ_JAUQUB010000001.1"/>
</dbReference>
<accession>A0ABT9BLK1</accession>
<evidence type="ECO:0000256" key="5">
    <source>
        <dbReference type="SAM" id="MobiDB-lite"/>
    </source>
</evidence>
<feature type="region of interest" description="Disordered" evidence="5">
    <location>
        <begin position="171"/>
        <end position="221"/>
    </location>
</feature>
<dbReference type="Gene3D" id="3.40.190.10">
    <property type="entry name" value="Periplasmic binding protein-like II"/>
    <property type="match status" value="4"/>
</dbReference>
<name>A0ABT9BLK1_9MICO</name>
<gene>
    <name evidence="7" type="ORF">Q5716_06610</name>
</gene>
<sequence length="221" mass="23911">MAEPFVVAFVLGVTPGKWARIWEERLPEHPLFLEPLAPGDALAGIEAGTVHAAFVRLPVDDAELSSIPLYEEQPVVVMPKDHVLSVLDAVSPADLSDETLLDGEWTETIELVAANVGVATMPQSVARALSRRDVVTRPAVEAPTTRVALVWRTDAATLLTEEFIGIVRGRTANSSRGSAKEASAEPPPRRDPTPRRATKPGRTSKVTPTPRGKRPKRPKGR</sequence>
<dbReference type="PANTHER" id="PTHR30346">
    <property type="entry name" value="TRANSCRIPTIONAL DUAL REGULATOR HCAR-RELATED"/>
    <property type="match status" value="1"/>
</dbReference>
<feature type="compositionally biased region" description="Basic residues" evidence="5">
    <location>
        <begin position="211"/>
        <end position="221"/>
    </location>
</feature>
<comment type="similarity">
    <text evidence="1">Belongs to the LysR transcriptional regulatory family.</text>
</comment>
<keyword evidence="2" id="KW-0805">Transcription regulation</keyword>
<feature type="domain" description="LysR substrate-binding" evidence="6">
    <location>
        <begin position="108"/>
        <end position="170"/>
    </location>
</feature>
<protein>
    <submittedName>
        <fullName evidence="7">LysR family substrate-binding domain-containing protein</fullName>
    </submittedName>
</protein>
<dbReference type="PANTHER" id="PTHR30346:SF0">
    <property type="entry name" value="HCA OPERON TRANSCRIPTIONAL ACTIVATOR HCAR"/>
    <property type="match status" value="1"/>
</dbReference>
<organism evidence="7 8">
    <name type="scientific">Antiquaquibacter soli</name>
    <dbReference type="NCBI Taxonomy" id="3064523"/>
    <lineage>
        <taxon>Bacteria</taxon>
        <taxon>Bacillati</taxon>
        <taxon>Actinomycetota</taxon>
        <taxon>Actinomycetes</taxon>
        <taxon>Micrococcales</taxon>
        <taxon>Microbacteriaceae</taxon>
        <taxon>Antiquaquibacter</taxon>
    </lineage>
</organism>